<protein>
    <submittedName>
        <fullName evidence="1">NADH-ubiquinone oxidoreductase 30.4 kDa subunit, mitochondrial</fullName>
        <ecNumber evidence="1">1.6.-.-</ecNumber>
    </submittedName>
</protein>
<gene>
    <name evidence="1" type="primary">ALI1</name>
    <name evidence="1" type="ORF">DSO57_1010347</name>
</gene>
<keyword evidence="1" id="KW-0560">Oxidoreductase</keyword>
<name>A0ACC2UFE0_9FUNG</name>
<reference evidence="1" key="1">
    <citation type="submission" date="2022-04" db="EMBL/GenBank/DDBJ databases">
        <title>Genome of the entomopathogenic fungus Entomophthora muscae.</title>
        <authorList>
            <person name="Elya C."/>
            <person name="Lovett B.R."/>
            <person name="Lee E."/>
            <person name="Macias A.M."/>
            <person name="Hajek A.E."/>
            <person name="De Bivort B.L."/>
            <person name="Kasson M.T."/>
            <person name="De Fine Licht H.H."/>
            <person name="Stajich J.E."/>
        </authorList>
    </citation>
    <scope>NUCLEOTIDE SEQUENCE</scope>
    <source>
        <strain evidence="1">Berkeley</strain>
    </source>
</reference>
<dbReference type="EMBL" id="QTSX02000744">
    <property type="protein sequence ID" value="KAJ9085795.1"/>
    <property type="molecule type" value="Genomic_DNA"/>
</dbReference>
<dbReference type="EC" id="1.6.-.-" evidence="1"/>
<accession>A0ACC2UFE0</accession>
<dbReference type="Proteomes" id="UP001165960">
    <property type="component" value="Unassembled WGS sequence"/>
</dbReference>
<proteinExistence type="predicted"/>
<evidence type="ECO:0000313" key="1">
    <source>
        <dbReference type="EMBL" id="KAJ9085795.1"/>
    </source>
</evidence>
<evidence type="ECO:0000313" key="2">
    <source>
        <dbReference type="Proteomes" id="UP001165960"/>
    </source>
</evidence>
<comment type="caution">
    <text evidence="1">The sequence shown here is derived from an EMBL/GenBank/DDBJ whole genome shotgun (WGS) entry which is preliminary data.</text>
</comment>
<sequence>MPKYVQQFSVYKDELTLHTSPNGLLPMLHILRDHSGSRFKQMTDITAVDYPGRVNRFEVVYNLLSIRHSTRVRVKTYCDEASPIPSASGLFRSANWLEREVWDLFGVFFTGHPDLRRILTDYGFSGHPLRKDFPLTGYVEVRYDEDRKRVVTEPLELAQAFRSFDYSSAWEQTGPGKEVAPNHPLLSKGKKTET</sequence>
<keyword evidence="2" id="KW-1185">Reference proteome</keyword>
<organism evidence="1 2">
    <name type="scientific">Entomophthora muscae</name>
    <dbReference type="NCBI Taxonomy" id="34485"/>
    <lineage>
        <taxon>Eukaryota</taxon>
        <taxon>Fungi</taxon>
        <taxon>Fungi incertae sedis</taxon>
        <taxon>Zoopagomycota</taxon>
        <taxon>Entomophthoromycotina</taxon>
        <taxon>Entomophthoromycetes</taxon>
        <taxon>Entomophthorales</taxon>
        <taxon>Entomophthoraceae</taxon>
        <taxon>Entomophthora</taxon>
    </lineage>
</organism>